<keyword evidence="3" id="KW-1185">Reference proteome</keyword>
<evidence type="ECO:0000259" key="1">
    <source>
        <dbReference type="Pfam" id="PF24653"/>
    </source>
</evidence>
<reference evidence="2 3" key="1">
    <citation type="journal article" date="2010" name="Environ. Microbiol.">
        <title>Genomic analysis of oceanic cyanobacterial myoviruses compared with T4-like myoviruses from diverse hosts and environments.</title>
        <authorList>
            <person name="Sullivan M.B."/>
            <person name="Huang K.H."/>
            <person name="Ignacio-Espinoza J.C."/>
            <person name="Berlin A.M."/>
            <person name="Kelly L."/>
            <person name="Weigele P.R."/>
            <person name="DeFrancesco A.S."/>
            <person name="Kern S.E."/>
            <person name="Thompson L.R."/>
            <person name="Young S."/>
            <person name="Yandava C."/>
            <person name="Fu R."/>
            <person name="Krastins B."/>
            <person name="Chase M."/>
            <person name="Sarracino D."/>
            <person name="Osburne M.S."/>
            <person name="Henn M.R."/>
            <person name="Chisholm S.W."/>
        </authorList>
    </citation>
    <scope>NUCLEOTIDE SEQUENCE [LARGE SCALE GENOMIC DNA]</scope>
    <source>
        <strain evidence="2">8017-1</strain>
    </source>
</reference>
<evidence type="ECO:0000313" key="2">
    <source>
        <dbReference type="EMBL" id="ADO97551.1"/>
    </source>
</evidence>
<dbReference type="Pfam" id="PF24653">
    <property type="entry name" value="Phage_OMP"/>
    <property type="match status" value="1"/>
</dbReference>
<dbReference type="Gene3D" id="2.40.160.20">
    <property type="match status" value="1"/>
</dbReference>
<gene>
    <name evidence="2" type="ORF">SSM2_218</name>
</gene>
<proteinExistence type="predicted"/>
<dbReference type="KEGG" id="vg:10326841"/>
<sequence length="124" mass="13398">MKQALALSALAVLGAASVAPAMAGPYLTTKVGAKGEGSDFDKSYIETRVGYETKYGNLKPYIEVGPAWETKDGEDATTMGQLEIGTKIKLTDNISSKVKAEFTQLNESGSDLEWKYEATLTYDF</sequence>
<name>E3SJA3_9CAUD</name>
<dbReference type="RefSeq" id="YP_004322365.1">
    <property type="nucleotide sequence ID" value="NC_015279.1"/>
</dbReference>
<dbReference type="OrthoDB" id="21967at10239"/>
<dbReference type="GeneID" id="10326841"/>
<dbReference type="InterPro" id="IPR056410">
    <property type="entry name" value="Phage_OMP"/>
</dbReference>
<dbReference type="Proteomes" id="UP000006524">
    <property type="component" value="Segment"/>
</dbReference>
<accession>E3SJA3</accession>
<protein>
    <submittedName>
        <fullName evidence="2">DUF680 domain-containing protein</fullName>
    </submittedName>
</protein>
<evidence type="ECO:0000313" key="3">
    <source>
        <dbReference type="Proteomes" id="UP000006524"/>
    </source>
</evidence>
<organism evidence="2 3">
    <name type="scientific">Synechococcus phage S-SM2</name>
    <dbReference type="NCBI Taxonomy" id="444860"/>
    <lineage>
        <taxon>Viruses</taxon>
        <taxon>Duplodnaviria</taxon>
        <taxon>Heunggongvirae</taxon>
        <taxon>Uroviricota</taxon>
        <taxon>Caudoviricetes</taxon>
        <taxon>Pantevenvirales</taxon>
        <taxon>Kyanoviridae</taxon>
        <taxon>Nilusvirus</taxon>
        <taxon>Nilusvirus ssm2</taxon>
    </lineage>
</organism>
<dbReference type="EMBL" id="GU071095">
    <property type="protein sequence ID" value="ADO97551.1"/>
    <property type="molecule type" value="Genomic_DNA"/>
</dbReference>
<feature type="domain" description="Cyanophage outer membrane protein-like beta-barrel" evidence="1">
    <location>
        <begin position="1"/>
        <end position="124"/>
    </location>
</feature>